<dbReference type="PANTHER" id="PTHR33932">
    <property type="entry name" value="NA(+)/H(+) ANTIPORTER SUBUNIT B"/>
    <property type="match status" value="1"/>
</dbReference>
<keyword evidence="4 7" id="KW-0812">Transmembrane</keyword>
<dbReference type="InterPro" id="IPR050622">
    <property type="entry name" value="CPA3_antiporter_subunitB"/>
</dbReference>
<proteinExistence type="inferred from homology"/>
<feature type="domain" description="MrpA C-terminal/MbhD" evidence="9">
    <location>
        <begin position="13"/>
        <end position="77"/>
    </location>
</feature>
<feature type="transmembrane region" description="Helical" evidence="7">
    <location>
        <begin position="30"/>
        <end position="48"/>
    </location>
</feature>
<feature type="transmembrane region" description="Helical" evidence="7">
    <location>
        <begin position="54"/>
        <end position="74"/>
    </location>
</feature>
<feature type="transmembrane region" description="Helical" evidence="7">
    <location>
        <begin position="86"/>
        <end position="108"/>
    </location>
</feature>
<name>A0ABQ3KXB1_9ALTE</name>
<accession>A0ABQ3KXB1</accession>
<dbReference type="InterPro" id="IPR007182">
    <property type="entry name" value="MnhB"/>
</dbReference>
<evidence type="ECO:0000256" key="1">
    <source>
        <dbReference type="ARBA" id="ARBA00004651"/>
    </source>
</evidence>
<evidence type="ECO:0000256" key="7">
    <source>
        <dbReference type="SAM" id="Phobius"/>
    </source>
</evidence>
<keyword evidence="6 7" id="KW-0472">Membrane</keyword>
<evidence type="ECO:0008006" key="12">
    <source>
        <dbReference type="Google" id="ProtNLM"/>
    </source>
</evidence>
<dbReference type="EMBL" id="BNAO01000003">
    <property type="protein sequence ID" value="GHG67743.1"/>
    <property type="molecule type" value="Genomic_DNA"/>
</dbReference>
<dbReference type="InterPro" id="IPR025383">
    <property type="entry name" value="MrpA_C/MbhD"/>
</dbReference>
<feature type="transmembrane region" description="Helical" evidence="7">
    <location>
        <begin position="267"/>
        <end position="293"/>
    </location>
</feature>
<comment type="similarity">
    <text evidence="2">Belongs to the CPA3 antiporters (TC 2.A.63) subunit B family.</text>
</comment>
<keyword evidence="11" id="KW-1185">Reference proteome</keyword>
<dbReference type="Pfam" id="PF13244">
    <property type="entry name" value="MbhD"/>
    <property type="match status" value="1"/>
</dbReference>
<evidence type="ECO:0000259" key="9">
    <source>
        <dbReference type="Pfam" id="PF13244"/>
    </source>
</evidence>
<evidence type="ECO:0000256" key="3">
    <source>
        <dbReference type="ARBA" id="ARBA00022475"/>
    </source>
</evidence>
<dbReference type="Proteomes" id="UP000659697">
    <property type="component" value="Unassembled WGS sequence"/>
</dbReference>
<feature type="transmembrane region" description="Helical" evidence="7">
    <location>
        <begin position="204"/>
        <end position="221"/>
    </location>
</feature>
<evidence type="ECO:0000313" key="11">
    <source>
        <dbReference type="Proteomes" id="UP000659697"/>
    </source>
</evidence>
<dbReference type="RefSeq" id="WP_189432201.1">
    <property type="nucleotide sequence ID" value="NZ_BNAO01000003.1"/>
</dbReference>
<dbReference type="PANTHER" id="PTHR33932:SF4">
    <property type="entry name" value="NA(+)_H(+) ANTIPORTER SUBUNIT B"/>
    <property type="match status" value="1"/>
</dbReference>
<organism evidence="10 11">
    <name type="scientific">Alishewanella longhuensis</name>
    <dbReference type="NCBI Taxonomy" id="1091037"/>
    <lineage>
        <taxon>Bacteria</taxon>
        <taxon>Pseudomonadati</taxon>
        <taxon>Pseudomonadota</taxon>
        <taxon>Gammaproteobacteria</taxon>
        <taxon>Alteromonadales</taxon>
        <taxon>Alteromonadaceae</taxon>
        <taxon>Alishewanella</taxon>
    </lineage>
</organism>
<evidence type="ECO:0000259" key="8">
    <source>
        <dbReference type="Pfam" id="PF04039"/>
    </source>
</evidence>
<sequence length="303" mass="32075">MGLLLFDLVLATVVLLLAGTAIFSRNLTHAVMLFMAFGVMMALAWARLAAPDLALAEAAIGAGLTGALCFTALVRQPAALDSKVATSLLPICFVALITAALLFSVWQIPVSPNPALSHEVSVALPQSGVAHPVTAVLLNFRSWDTLLELLVLLLALLGAQQAQSSLTLYAGWSLSLSWSRLLSPLIILLTGYLLWRGAAAPGGAFQAGALLASGLVVLRLNQQLTWLSWQNPWVRLAALSGLLVFVLTGLFSLLWSSSRLWLEWPTAYAGAVILGIESFATLAIAVTLTLLVVGEPTEERADA</sequence>
<feature type="domain" description="Na+/H+ antiporter MnhB subunit-related protein" evidence="8">
    <location>
        <begin position="179"/>
        <end position="292"/>
    </location>
</feature>
<dbReference type="Pfam" id="PF04039">
    <property type="entry name" value="MnhB"/>
    <property type="match status" value="1"/>
</dbReference>
<feature type="transmembrane region" description="Helical" evidence="7">
    <location>
        <begin position="233"/>
        <end position="255"/>
    </location>
</feature>
<comment type="caution">
    <text evidence="10">The sequence shown here is derived from an EMBL/GenBank/DDBJ whole genome shotgun (WGS) entry which is preliminary data.</text>
</comment>
<protein>
    <recommendedName>
        <fullName evidence="12">Sodium:proton antiporter</fullName>
    </recommendedName>
</protein>
<evidence type="ECO:0000256" key="2">
    <source>
        <dbReference type="ARBA" id="ARBA00009425"/>
    </source>
</evidence>
<reference evidence="11" key="1">
    <citation type="journal article" date="2019" name="Int. J. Syst. Evol. Microbiol.">
        <title>The Global Catalogue of Microorganisms (GCM) 10K type strain sequencing project: providing services to taxonomists for standard genome sequencing and annotation.</title>
        <authorList>
            <consortium name="The Broad Institute Genomics Platform"/>
            <consortium name="The Broad Institute Genome Sequencing Center for Infectious Disease"/>
            <person name="Wu L."/>
            <person name="Ma J."/>
        </authorList>
    </citation>
    <scope>NUCLEOTIDE SEQUENCE [LARGE SCALE GENOMIC DNA]</scope>
    <source>
        <strain evidence="11">CGMCC 1.7003</strain>
    </source>
</reference>
<evidence type="ECO:0000256" key="4">
    <source>
        <dbReference type="ARBA" id="ARBA00022692"/>
    </source>
</evidence>
<feature type="transmembrane region" description="Helical" evidence="7">
    <location>
        <begin position="6"/>
        <end position="23"/>
    </location>
</feature>
<keyword evidence="3" id="KW-1003">Cell membrane</keyword>
<gene>
    <name evidence="10" type="ORF">GCM10010919_16680</name>
</gene>
<evidence type="ECO:0000256" key="5">
    <source>
        <dbReference type="ARBA" id="ARBA00022989"/>
    </source>
</evidence>
<comment type="subcellular location">
    <subcellularLocation>
        <location evidence="1">Cell membrane</location>
        <topology evidence="1">Multi-pass membrane protein</topology>
    </subcellularLocation>
</comment>
<evidence type="ECO:0000256" key="6">
    <source>
        <dbReference type="ARBA" id="ARBA00023136"/>
    </source>
</evidence>
<evidence type="ECO:0000313" key="10">
    <source>
        <dbReference type="EMBL" id="GHG67743.1"/>
    </source>
</evidence>
<keyword evidence="5 7" id="KW-1133">Transmembrane helix</keyword>